<organism evidence="7 8">
    <name type="scientific">Wohlfahrtiimonas larvae</name>
    <dbReference type="NCBI Taxonomy" id="1157986"/>
    <lineage>
        <taxon>Bacteria</taxon>
        <taxon>Pseudomonadati</taxon>
        <taxon>Pseudomonadota</taxon>
        <taxon>Gammaproteobacteria</taxon>
        <taxon>Cardiobacteriales</taxon>
        <taxon>Ignatzschineriaceae</taxon>
        <taxon>Wohlfahrtiimonas</taxon>
    </lineage>
</organism>
<feature type="transmembrane region" description="Helical" evidence="5">
    <location>
        <begin position="322"/>
        <end position="342"/>
    </location>
</feature>
<reference evidence="8" key="1">
    <citation type="journal article" date="2019" name="Int. J. Syst. Evol. Microbiol.">
        <title>The Global Catalogue of Microorganisms (GCM) 10K type strain sequencing project: providing services to taxonomists for standard genome sequencing and annotation.</title>
        <authorList>
            <consortium name="The Broad Institute Genomics Platform"/>
            <consortium name="The Broad Institute Genome Sequencing Center for Infectious Disease"/>
            <person name="Wu L."/>
            <person name="Ma J."/>
        </authorList>
    </citation>
    <scope>NUCLEOTIDE SEQUENCE [LARGE SCALE GENOMIC DNA]</scope>
    <source>
        <strain evidence="8">JCM 18424</strain>
    </source>
</reference>
<gene>
    <name evidence="7" type="ORF">GCM10023338_13430</name>
</gene>
<dbReference type="Proteomes" id="UP001500631">
    <property type="component" value="Unassembled WGS sequence"/>
</dbReference>
<comment type="caution">
    <text evidence="7">The sequence shown here is derived from an EMBL/GenBank/DDBJ whole genome shotgun (WGS) entry which is preliminary data.</text>
</comment>
<dbReference type="RefSeq" id="WP_077925428.1">
    <property type="nucleotide sequence ID" value="NZ_BAABKE010000004.1"/>
</dbReference>
<feature type="transmembrane region" description="Helical" evidence="5">
    <location>
        <begin position="73"/>
        <end position="91"/>
    </location>
</feature>
<feature type="transmembrane region" description="Helical" evidence="5">
    <location>
        <begin position="243"/>
        <end position="261"/>
    </location>
</feature>
<sequence length="478" mass="54951">MHNRILPLLLLHRSIFIIFILWIFITFASLDNIPWFSDYYDVWRAEQISILILASTGFLLLPKRILLLHSKIILFTTSIALCYFLAYFLGIQNTTSFLTISLNILLIISITYFAITFTLDFQWYEKTLSLVAFMPIPAVIYFFTGIIIQFFDPTYTDHGHNHFQNIRYFNDALLPALLILWLRPSFLAQPKYNKIITTLSILYLYIFLSDGARAIMLAFALAFTTILIFDYSRKSTIKIPLIYLIYAVLAFYSLDFLSSTINGGTSLDNHELVRSSSSGRLDLYMYSLQSFIDNPTSGFGVANFTLPDNPAFYGQGHPHNIILMWLSEMGILGVILTLLLCFASLKLFLIRKHLSVWGWVGIFMLLANGMLSGALIYPFSQMLTLLLITYVYAQYQQTQSVIQLSDSTYKYTLVAILCSKAMLIFAIPILIITTYWIYPYLINTPLNYQDIILDDTLIYRARGPSTWQANPIMNFPKE</sequence>
<accession>A0ABP9MV61</accession>
<name>A0ABP9MV61_9GAMM</name>
<dbReference type="InterPro" id="IPR007016">
    <property type="entry name" value="O-antigen_ligase-rel_domated"/>
</dbReference>
<dbReference type="PANTHER" id="PTHR37422:SF13">
    <property type="entry name" value="LIPOPOLYSACCHARIDE BIOSYNTHESIS PROTEIN PA4999-RELATED"/>
    <property type="match status" value="1"/>
</dbReference>
<feature type="transmembrane region" description="Helical" evidence="5">
    <location>
        <begin position="7"/>
        <end position="30"/>
    </location>
</feature>
<feature type="transmembrane region" description="Helical" evidence="5">
    <location>
        <begin position="413"/>
        <end position="438"/>
    </location>
</feature>
<feature type="transmembrane region" description="Helical" evidence="5">
    <location>
        <begin position="42"/>
        <end position="61"/>
    </location>
</feature>
<dbReference type="Pfam" id="PF04932">
    <property type="entry name" value="Wzy_C"/>
    <property type="match status" value="1"/>
</dbReference>
<dbReference type="EMBL" id="BAABKE010000004">
    <property type="protein sequence ID" value="GAA5099651.1"/>
    <property type="molecule type" value="Genomic_DNA"/>
</dbReference>
<feature type="transmembrane region" description="Helical" evidence="5">
    <location>
        <begin position="354"/>
        <end position="370"/>
    </location>
</feature>
<feature type="transmembrane region" description="Helical" evidence="5">
    <location>
        <begin position="166"/>
        <end position="183"/>
    </location>
</feature>
<protein>
    <recommendedName>
        <fullName evidence="6">O-antigen ligase-related domain-containing protein</fullName>
    </recommendedName>
</protein>
<comment type="subcellular location">
    <subcellularLocation>
        <location evidence="1">Membrane</location>
        <topology evidence="1">Multi-pass membrane protein</topology>
    </subcellularLocation>
</comment>
<evidence type="ECO:0000313" key="8">
    <source>
        <dbReference type="Proteomes" id="UP001500631"/>
    </source>
</evidence>
<dbReference type="InterPro" id="IPR051533">
    <property type="entry name" value="WaaL-like"/>
</dbReference>
<evidence type="ECO:0000256" key="5">
    <source>
        <dbReference type="SAM" id="Phobius"/>
    </source>
</evidence>
<evidence type="ECO:0000256" key="1">
    <source>
        <dbReference type="ARBA" id="ARBA00004141"/>
    </source>
</evidence>
<proteinExistence type="predicted"/>
<feature type="transmembrane region" description="Helical" evidence="5">
    <location>
        <begin position="97"/>
        <end position="115"/>
    </location>
</feature>
<feature type="transmembrane region" description="Helical" evidence="5">
    <location>
        <begin position="127"/>
        <end position="151"/>
    </location>
</feature>
<evidence type="ECO:0000256" key="3">
    <source>
        <dbReference type="ARBA" id="ARBA00022989"/>
    </source>
</evidence>
<dbReference type="PANTHER" id="PTHR37422">
    <property type="entry name" value="TEICHURONIC ACID BIOSYNTHESIS PROTEIN TUAE"/>
    <property type="match status" value="1"/>
</dbReference>
<evidence type="ECO:0000259" key="6">
    <source>
        <dbReference type="Pfam" id="PF04932"/>
    </source>
</evidence>
<keyword evidence="2 5" id="KW-0812">Transmembrane</keyword>
<feature type="transmembrane region" description="Helical" evidence="5">
    <location>
        <begin position="192"/>
        <end position="208"/>
    </location>
</feature>
<keyword evidence="3 5" id="KW-1133">Transmembrane helix</keyword>
<evidence type="ECO:0000313" key="7">
    <source>
        <dbReference type="EMBL" id="GAA5099651.1"/>
    </source>
</evidence>
<evidence type="ECO:0000256" key="2">
    <source>
        <dbReference type="ARBA" id="ARBA00022692"/>
    </source>
</evidence>
<evidence type="ECO:0000256" key="4">
    <source>
        <dbReference type="ARBA" id="ARBA00023136"/>
    </source>
</evidence>
<feature type="domain" description="O-antigen ligase-related" evidence="6">
    <location>
        <begin position="200"/>
        <end position="337"/>
    </location>
</feature>
<keyword evidence="4 5" id="KW-0472">Membrane</keyword>
<keyword evidence="8" id="KW-1185">Reference proteome</keyword>
<feature type="transmembrane region" description="Helical" evidence="5">
    <location>
        <begin position="214"/>
        <end position="231"/>
    </location>
</feature>